<dbReference type="EMBL" id="JABMIG020000178">
    <property type="protein sequence ID" value="KAL3787263.1"/>
    <property type="molecule type" value="Genomic_DNA"/>
</dbReference>
<evidence type="ECO:0000313" key="1">
    <source>
        <dbReference type="EMBL" id="KAL3787263.1"/>
    </source>
</evidence>
<proteinExistence type="predicted"/>
<dbReference type="AlphaFoldDB" id="A0ABD3PHR0"/>
<sequence>MHSIHTGIRNDKRSTGIKLIQKRWTRTTQRSSTQGPQQKCKRTLNDKNLTRHSYENDDSSVNAYASVHPALLFRQTNIEYCSMMHYCNLHFLNSSTILANDSRGRFDLVGICNGKGNKDGDQTVGRLLANGIKLSSDQYLEVNASPLEVYGYQGGAKFAVGLPSGDVEIFSTERTSTTNVDETWYPSVAEFCLCLPRVTTQHIGPRRLFKRNIHYSLQYMLSVPDHELLIQDSNDYCILKELRSCSCGNESLSNDRTHHSVGFNIHTQWAFREGGIGSSSALIGACKDREGDCFSLSIIDERNQQAAGRQRVFAEVPYHSQPYFSDEDNLVSICFTGEYGLATGHCTLLNTNMLFENTLKWHDLRMIWKQPVKSMNLSFPQNEVAAIVPLKEMEIKREKSTSITGGGGVVDLHLVDHTEQQEQSTSFRISKLTGSNDSSDRFVVTLQEPTGPLGKGYEHMIVDSSLRQVVQDISGISVCEDEFSPFCFSSYLDCMALSGERISSARDVVSIFDISRHRSVISDAHTCDNRNVPYRPMKRKSSSPPNIIHSSGYLGSFKPTFLDVYGLESTLTCMAMDDLGSTIAFGTSDGDIYVLRQ</sequence>
<keyword evidence="2" id="KW-1185">Reference proteome</keyword>
<dbReference type="Proteomes" id="UP001516023">
    <property type="component" value="Unassembled WGS sequence"/>
</dbReference>
<organism evidence="1 2">
    <name type="scientific">Cyclotella cryptica</name>
    <dbReference type="NCBI Taxonomy" id="29204"/>
    <lineage>
        <taxon>Eukaryota</taxon>
        <taxon>Sar</taxon>
        <taxon>Stramenopiles</taxon>
        <taxon>Ochrophyta</taxon>
        <taxon>Bacillariophyta</taxon>
        <taxon>Coscinodiscophyceae</taxon>
        <taxon>Thalassiosirophycidae</taxon>
        <taxon>Stephanodiscales</taxon>
        <taxon>Stephanodiscaceae</taxon>
        <taxon>Cyclotella</taxon>
    </lineage>
</organism>
<gene>
    <name evidence="1" type="ORF">HJC23_004137</name>
</gene>
<protein>
    <submittedName>
        <fullName evidence="1">Uncharacterized protein</fullName>
    </submittedName>
</protein>
<reference evidence="1 2" key="1">
    <citation type="journal article" date="2020" name="G3 (Bethesda)">
        <title>Improved Reference Genome for Cyclotella cryptica CCMP332, a Model for Cell Wall Morphogenesis, Salinity Adaptation, and Lipid Production in Diatoms (Bacillariophyta).</title>
        <authorList>
            <person name="Roberts W.R."/>
            <person name="Downey K.M."/>
            <person name="Ruck E.C."/>
            <person name="Traller J.C."/>
            <person name="Alverson A.J."/>
        </authorList>
    </citation>
    <scope>NUCLEOTIDE SEQUENCE [LARGE SCALE GENOMIC DNA]</scope>
    <source>
        <strain evidence="1 2">CCMP332</strain>
    </source>
</reference>
<evidence type="ECO:0000313" key="2">
    <source>
        <dbReference type="Proteomes" id="UP001516023"/>
    </source>
</evidence>
<name>A0ABD3PHR0_9STRA</name>
<accession>A0ABD3PHR0</accession>
<comment type="caution">
    <text evidence="1">The sequence shown here is derived from an EMBL/GenBank/DDBJ whole genome shotgun (WGS) entry which is preliminary data.</text>
</comment>